<evidence type="ECO:0000313" key="1">
    <source>
        <dbReference type="EMBL" id="REH46227.1"/>
    </source>
</evidence>
<dbReference type="RefSeq" id="WP_281283143.1">
    <property type="nucleotide sequence ID" value="NZ_CP144375.1"/>
</dbReference>
<gene>
    <name evidence="1" type="ORF">BCF44_107360</name>
</gene>
<comment type="caution">
    <text evidence="1">The sequence shown here is derived from an EMBL/GenBank/DDBJ whole genome shotgun (WGS) entry which is preliminary data.</text>
</comment>
<name>A0A3E0HIG7_9PSEU</name>
<dbReference type="EMBL" id="QUNO01000007">
    <property type="protein sequence ID" value="REH46227.1"/>
    <property type="molecule type" value="Genomic_DNA"/>
</dbReference>
<sequence length="41" mass="4206">MCQHVVAQDRILQSAGAYLLGGTPSFALSLGITGATGREKS</sequence>
<proteinExistence type="predicted"/>
<organism evidence="1 2">
    <name type="scientific">Kutzneria buriramensis</name>
    <dbReference type="NCBI Taxonomy" id="1045776"/>
    <lineage>
        <taxon>Bacteria</taxon>
        <taxon>Bacillati</taxon>
        <taxon>Actinomycetota</taxon>
        <taxon>Actinomycetes</taxon>
        <taxon>Pseudonocardiales</taxon>
        <taxon>Pseudonocardiaceae</taxon>
        <taxon>Kutzneria</taxon>
    </lineage>
</organism>
<keyword evidence="2" id="KW-1185">Reference proteome</keyword>
<protein>
    <submittedName>
        <fullName evidence="1">Uncharacterized protein</fullName>
    </submittedName>
</protein>
<accession>A0A3E0HIG7</accession>
<dbReference type="Proteomes" id="UP000256269">
    <property type="component" value="Unassembled WGS sequence"/>
</dbReference>
<reference evidence="1 2" key="1">
    <citation type="submission" date="2018-08" db="EMBL/GenBank/DDBJ databases">
        <title>Genomic Encyclopedia of Archaeal and Bacterial Type Strains, Phase II (KMG-II): from individual species to whole genera.</title>
        <authorList>
            <person name="Goeker M."/>
        </authorList>
    </citation>
    <scope>NUCLEOTIDE SEQUENCE [LARGE SCALE GENOMIC DNA]</scope>
    <source>
        <strain evidence="1 2">DSM 45791</strain>
    </source>
</reference>
<dbReference type="AlphaFoldDB" id="A0A3E0HIG7"/>
<evidence type="ECO:0000313" key="2">
    <source>
        <dbReference type="Proteomes" id="UP000256269"/>
    </source>
</evidence>